<proteinExistence type="predicted"/>
<reference evidence="2" key="1">
    <citation type="submission" date="2016-11" db="UniProtKB">
        <authorList>
            <consortium name="WormBaseParasite"/>
        </authorList>
    </citation>
    <scope>IDENTIFICATION</scope>
</reference>
<dbReference type="WBParaSite" id="Csp11.Scaffold630.g18951.t1">
    <property type="protein sequence ID" value="Csp11.Scaffold630.g18951.t1"/>
    <property type="gene ID" value="Csp11.Scaffold630.g18951"/>
</dbReference>
<protein>
    <submittedName>
        <fullName evidence="2">Uncharacterized protein</fullName>
    </submittedName>
</protein>
<evidence type="ECO:0000313" key="2">
    <source>
        <dbReference type="WBParaSite" id="Csp11.Scaffold630.g18951.t1"/>
    </source>
</evidence>
<organism evidence="1 2">
    <name type="scientific">Caenorhabditis tropicalis</name>
    <dbReference type="NCBI Taxonomy" id="1561998"/>
    <lineage>
        <taxon>Eukaryota</taxon>
        <taxon>Metazoa</taxon>
        <taxon>Ecdysozoa</taxon>
        <taxon>Nematoda</taxon>
        <taxon>Chromadorea</taxon>
        <taxon>Rhabditida</taxon>
        <taxon>Rhabditina</taxon>
        <taxon>Rhabditomorpha</taxon>
        <taxon>Rhabditoidea</taxon>
        <taxon>Rhabditidae</taxon>
        <taxon>Peloderinae</taxon>
        <taxon>Caenorhabditis</taxon>
    </lineage>
</organism>
<accession>A0A1I7USN7</accession>
<keyword evidence="1" id="KW-1185">Reference proteome</keyword>
<sequence>MYLHLTIPRIIKEERQLNTFRVYTKGNNECICLRTSKPLLPFFHRISVSSSFFPSCLLVINEHGLYRISQPLENLRLLTDSEIEESRTMTQKMEDCDVIEVYVEVMGG</sequence>
<dbReference type="AlphaFoldDB" id="A0A1I7USN7"/>
<evidence type="ECO:0000313" key="1">
    <source>
        <dbReference type="Proteomes" id="UP000095282"/>
    </source>
</evidence>
<name>A0A1I7USN7_9PELO</name>
<dbReference type="Proteomes" id="UP000095282">
    <property type="component" value="Unplaced"/>
</dbReference>